<keyword evidence="2" id="KW-1133">Transmembrane helix</keyword>
<dbReference type="HOGENOM" id="CLU_1062000_0_0_1"/>
<evidence type="ECO:0008006" key="6">
    <source>
        <dbReference type="Google" id="ProtNLM"/>
    </source>
</evidence>
<dbReference type="VEuPathDB" id="FungiDB:GGTG_00925"/>
<dbReference type="AlphaFoldDB" id="J3NI42"/>
<reference evidence="3" key="2">
    <citation type="submission" date="2010-07" db="EMBL/GenBank/DDBJ databases">
        <authorList>
            <consortium name="The Broad Institute Genome Sequencing Platform"/>
            <consortium name="Broad Institute Genome Sequencing Center for Infectious Disease"/>
            <person name="Ma L.-J."/>
            <person name="Dead R."/>
            <person name="Young S."/>
            <person name="Zeng Q."/>
            <person name="Koehrsen M."/>
            <person name="Alvarado L."/>
            <person name="Berlin A."/>
            <person name="Chapman S.B."/>
            <person name="Chen Z."/>
            <person name="Freedman E."/>
            <person name="Gellesch M."/>
            <person name="Goldberg J."/>
            <person name="Griggs A."/>
            <person name="Gujja S."/>
            <person name="Heilman E.R."/>
            <person name="Heiman D."/>
            <person name="Hepburn T."/>
            <person name="Howarth C."/>
            <person name="Jen D."/>
            <person name="Larson L."/>
            <person name="Mehta T."/>
            <person name="Neiman D."/>
            <person name="Pearson M."/>
            <person name="Roberts A."/>
            <person name="Saif S."/>
            <person name="Shea T."/>
            <person name="Shenoy N."/>
            <person name="Sisk P."/>
            <person name="Stolte C."/>
            <person name="Sykes S."/>
            <person name="Walk T."/>
            <person name="White J."/>
            <person name="Yandava C."/>
            <person name="Haas B."/>
            <person name="Nusbaum C."/>
            <person name="Birren B."/>
        </authorList>
    </citation>
    <scope>NUCLEOTIDE SEQUENCE</scope>
    <source>
        <strain evidence="3">R3-111a-1</strain>
    </source>
</reference>
<name>J3NI42_GAET3</name>
<feature type="region of interest" description="Disordered" evidence="1">
    <location>
        <begin position="1"/>
        <end position="45"/>
    </location>
</feature>
<reference evidence="4" key="4">
    <citation type="journal article" date="2015" name="G3 (Bethesda)">
        <title>Genome sequences of three phytopathogenic species of the Magnaporthaceae family of fungi.</title>
        <authorList>
            <person name="Okagaki L.H."/>
            <person name="Nunes C.C."/>
            <person name="Sailsbery J."/>
            <person name="Clay B."/>
            <person name="Brown D."/>
            <person name="John T."/>
            <person name="Oh Y."/>
            <person name="Young N."/>
            <person name="Fitzgerald M."/>
            <person name="Haas B.J."/>
            <person name="Zeng Q."/>
            <person name="Young S."/>
            <person name="Adiconis X."/>
            <person name="Fan L."/>
            <person name="Levin J.Z."/>
            <person name="Mitchell T.K."/>
            <person name="Okubara P.A."/>
            <person name="Farman M.L."/>
            <person name="Kohn L.M."/>
            <person name="Birren B."/>
            <person name="Ma L.-J."/>
            <person name="Dean R.A."/>
        </authorList>
    </citation>
    <scope>NUCLEOTIDE SEQUENCE</scope>
    <source>
        <strain evidence="4">R3-111a-1</strain>
    </source>
</reference>
<feature type="transmembrane region" description="Helical" evidence="2">
    <location>
        <begin position="50"/>
        <end position="74"/>
    </location>
</feature>
<dbReference type="EnsemblFungi" id="EJT80935">
    <property type="protein sequence ID" value="EJT80935"/>
    <property type="gene ID" value="GGTG_00925"/>
</dbReference>
<keyword evidence="2" id="KW-0812">Transmembrane</keyword>
<feature type="compositionally biased region" description="Polar residues" evidence="1">
    <location>
        <begin position="1"/>
        <end position="16"/>
    </location>
</feature>
<dbReference type="EMBL" id="GL385395">
    <property type="protein sequence ID" value="EJT80935.1"/>
    <property type="molecule type" value="Genomic_DNA"/>
</dbReference>
<dbReference type="Proteomes" id="UP000006039">
    <property type="component" value="Unassembled WGS sequence"/>
</dbReference>
<reference evidence="5" key="1">
    <citation type="submission" date="2010-07" db="EMBL/GenBank/DDBJ databases">
        <title>The genome sequence of Gaeumannomyces graminis var. tritici strain R3-111a-1.</title>
        <authorList>
            <consortium name="The Broad Institute Genome Sequencing Platform"/>
            <person name="Ma L.-J."/>
            <person name="Dead R."/>
            <person name="Young S."/>
            <person name="Zeng Q."/>
            <person name="Koehrsen M."/>
            <person name="Alvarado L."/>
            <person name="Berlin A."/>
            <person name="Chapman S.B."/>
            <person name="Chen Z."/>
            <person name="Freedman E."/>
            <person name="Gellesch M."/>
            <person name="Goldberg J."/>
            <person name="Griggs A."/>
            <person name="Gujja S."/>
            <person name="Heilman E.R."/>
            <person name="Heiman D."/>
            <person name="Hepburn T."/>
            <person name="Howarth C."/>
            <person name="Jen D."/>
            <person name="Larson L."/>
            <person name="Mehta T."/>
            <person name="Neiman D."/>
            <person name="Pearson M."/>
            <person name="Roberts A."/>
            <person name="Saif S."/>
            <person name="Shea T."/>
            <person name="Shenoy N."/>
            <person name="Sisk P."/>
            <person name="Stolte C."/>
            <person name="Sykes S."/>
            <person name="Walk T."/>
            <person name="White J."/>
            <person name="Yandava C."/>
            <person name="Haas B."/>
            <person name="Nusbaum C."/>
            <person name="Birren B."/>
        </authorList>
    </citation>
    <scope>NUCLEOTIDE SEQUENCE [LARGE SCALE GENOMIC DNA]</scope>
    <source>
        <strain evidence="5">R3-111a-1</strain>
    </source>
</reference>
<organism evidence="3">
    <name type="scientific">Gaeumannomyces tritici (strain R3-111a-1)</name>
    <name type="common">Wheat and barley take-all root rot fungus</name>
    <name type="synonym">Gaeumannomyces graminis var. tritici</name>
    <dbReference type="NCBI Taxonomy" id="644352"/>
    <lineage>
        <taxon>Eukaryota</taxon>
        <taxon>Fungi</taxon>
        <taxon>Dikarya</taxon>
        <taxon>Ascomycota</taxon>
        <taxon>Pezizomycotina</taxon>
        <taxon>Sordariomycetes</taxon>
        <taxon>Sordariomycetidae</taxon>
        <taxon>Magnaporthales</taxon>
        <taxon>Magnaporthaceae</taxon>
        <taxon>Gaeumannomyces</taxon>
    </lineage>
</organism>
<dbReference type="OrthoDB" id="4476294at2759"/>
<dbReference type="RefSeq" id="XP_009216944.1">
    <property type="nucleotide sequence ID" value="XM_009218680.1"/>
</dbReference>
<keyword evidence="5" id="KW-1185">Reference proteome</keyword>
<reference evidence="3" key="3">
    <citation type="submission" date="2010-09" db="EMBL/GenBank/DDBJ databases">
        <title>Annotation of Gaeumannomyces graminis var. tritici R3-111a-1.</title>
        <authorList>
            <consortium name="The Broad Institute Genome Sequencing Platform"/>
            <person name="Ma L.-J."/>
            <person name="Dead R."/>
            <person name="Young S.K."/>
            <person name="Zeng Q."/>
            <person name="Gargeya S."/>
            <person name="Fitzgerald M."/>
            <person name="Haas B."/>
            <person name="Abouelleil A."/>
            <person name="Alvarado L."/>
            <person name="Arachchi H.M."/>
            <person name="Berlin A."/>
            <person name="Brown A."/>
            <person name="Chapman S.B."/>
            <person name="Chen Z."/>
            <person name="Dunbar C."/>
            <person name="Freedman E."/>
            <person name="Gearin G."/>
            <person name="Gellesch M."/>
            <person name="Goldberg J."/>
            <person name="Griggs A."/>
            <person name="Gujja S."/>
            <person name="Heiman D."/>
            <person name="Howarth C."/>
            <person name="Larson L."/>
            <person name="Lui A."/>
            <person name="MacDonald P.J.P."/>
            <person name="Mehta T."/>
            <person name="Montmayeur A."/>
            <person name="Murphy C."/>
            <person name="Neiman D."/>
            <person name="Pearson M."/>
            <person name="Priest M."/>
            <person name="Roberts A."/>
            <person name="Saif S."/>
            <person name="Shea T."/>
            <person name="Shenoy N."/>
            <person name="Sisk P."/>
            <person name="Stolte C."/>
            <person name="Sykes S."/>
            <person name="Yandava C."/>
            <person name="Wortman J."/>
            <person name="Nusbaum C."/>
            <person name="Birren B."/>
        </authorList>
    </citation>
    <scope>NUCLEOTIDE SEQUENCE</scope>
    <source>
        <strain evidence="3">R3-111a-1</strain>
    </source>
</reference>
<reference evidence="4" key="5">
    <citation type="submission" date="2018-04" db="UniProtKB">
        <authorList>
            <consortium name="EnsemblFungi"/>
        </authorList>
    </citation>
    <scope>IDENTIFICATION</scope>
    <source>
        <strain evidence="4">R3-111a-1</strain>
    </source>
</reference>
<accession>J3NI42</accession>
<evidence type="ECO:0000313" key="4">
    <source>
        <dbReference type="EnsemblFungi" id="EJT80935"/>
    </source>
</evidence>
<keyword evidence="2" id="KW-0472">Membrane</keyword>
<proteinExistence type="predicted"/>
<protein>
    <recommendedName>
        <fullName evidence="6">MARVEL domain-containing protein</fullName>
    </recommendedName>
</protein>
<gene>
    <name evidence="4" type="primary">20341383</name>
    <name evidence="3" type="ORF">GGTG_00925</name>
</gene>
<dbReference type="eggNOG" id="ENOG502SZ6H">
    <property type="taxonomic scope" value="Eukaryota"/>
</dbReference>
<feature type="transmembrane region" description="Helical" evidence="2">
    <location>
        <begin position="95"/>
        <end position="115"/>
    </location>
</feature>
<evidence type="ECO:0000256" key="1">
    <source>
        <dbReference type="SAM" id="MobiDB-lite"/>
    </source>
</evidence>
<dbReference type="GeneID" id="20341383"/>
<evidence type="ECO:0000256" key="2">
    <source>
        <dbReference type="SAM" id="Phobius"/>
    </source>
</evidence>
<evidence type="ECO:0000313" key="5">
    <source>
        <dbReference type="Proteomes" id="UP000006039"/>
    </source>
</evidence>
<feature type="transmembrane region" description="Helical" evidence="2">
    <location>
        <begin position="121"/>
        <end position="141"/>
    </location>
</feature>
<evidence type="ECO:0000313" key="3">
    <source>
        <dbReference type="EMBL" id="EJT80935.1"/>
    </source>
</evidence>
<sequence length="239" mass="25902">MSTNQTAAMASENTPLLANAGQPAQVPSPGPEQGAEPSTPPPTRPPRDMVVLSCLSLLLSLPAAGLLIAFLVIYDSQNLRDRPSYWWVRESAIGDLYLALFAAVLSGLNLARLLWRGRPLWLGANLAADTALAIYLAAFAARSWSDTLRDGCVQRVKPSSCREVAAVLQVLVRDGYILCFALAFTHFVLAAKRLHAVWEATRQAAAGRWDSWSVPGGQLTFEFTIKFLRQGEDGPRIGG</sequence>